<evidence type="ECO:0000313" key="2">
    <source>
        <dbReference type="Proteomes" id="UP001165064"/>
    </source>
</evidence>
<dbReference type="EMBL" id="BSXS01000261">
    <property type="protein sequence ID" value="GME71691.1"/>
    <property type="molecule type" value="Genomic_DNA"/>
</dbReference>
<protein>
    <submittedName>
        <fullName evidence="1">Unnamed protein product</fullName>
    </submittedName>
</protein>
<accession>A0ACB5ST25</accession>
<comment type="caution">
    <text evidence="1">The sequence shown here is derived from an EMBL/GenBank/DDBJ whole genome shotgun (WGS) entry which is preliminary data.</text>
</comment>
<gene>
    <name evidence="1" type="ORF">Amon02_000068000</name>
</gene>
<dbReference type="Proteomes" id="UP001165064">
    <property type="component" value="Unassembled WGS sequence"/>
</dbReference>
<organism evidence="1 2">
    <name type="scientific">Ambrosiozyma monospora</name>
    <name type="common">Yeast</name>
    <name type="synonym">Endomycopsis monosporus</name>
    <dbReference type="NCBI Taxonomy" id="43982"/>
    <lineage>
        <taxon>Eukaryota</taxon>
        <taxon>Fungi</taxon>
        <taxon>Dikarya</taxon>
        <taxon>Ascomycota</taxon>
        <taxon>Saccharomycotina</taxon>
        <taxon>Pichiomycetes</taxon>
        <taxon>Pichiales</taxon>
        <taxon>Pichiaceae</taxon>
        <taxon>Ambrosiozyma</taxon>
    </lineage>
</organism>
<keyword evidence="2" id="KW-1185">Reference proteome</keyword>
<reference evidence="1" key="1">
    <citation type="submission" date="2023-04" db="EMBL/GenBank/DDBJ databases">
        <title>Ambrosiozyma monospora NBRC 10751.</title>
        <authorList>
            <person name="Ichikawa N."/>
            <person name="Sato H."/>
            <person name="Tonouchi N."/>
        </authorList>
    </citation>
    <scope>NUCLEOTIDE SEQUENCE</scope>
    <source>
        <strain evidence="1">NBRC 10751</strain>
    </source>
</reference>
<proteinExistence type="predicted"/>
<evidence type="ECO:0000313" key="1">
    <source>
        <dbReference type="EMBL" id="GME71691.1"/>
    </source>
</evidence>
<name>A0ACB5ST25_AMBMO</name>
<sequence length="246" mass="28447">MFKKRTIKTKTLSTDSGSISQKRKRPTVKLDDPSLSSSSEDNNENRNNSSELDSESENESQPVLKRRVLSNYTKHKRQINIQRGHRDANESSHESDPDVRDKDTPTAEDAVETIDDFNSKKIQLKQKMFKTDTLQEEEYKIHDSKVKSEREKKHLQSKDADGDKIYSGRLKQQNSTSAAALKPNPKNIKVSTKMDFQADVCKDFLKNGYCGFGDTCKFLHYRDAFHTVKSNKKREWEDVAKRHKKF</sequence>